<dbReference type="PANTHER" id="PTHR31264:SF3">
    <property type="entry name" value="OS07G0554100 PROTEIN"/>
    <property type="match status" value="1"/>
</dbReference>
<evidence type="ECO:0000313" key="1">
    <source>
        <dbReference type="EMBL" id="JAE08192.1"/>
    </source>
</evidence>
<protein>
    <recommendedName>
        <fullName evidence="2">F-box associated domain-containing protein</fullName>
    </recommendedName>
</protein>
<reference evidence="1" key="1">
    <citation type="submission" date="2014-09" db="EMBL/GenBank/DDBJ databases">
        <authorList>
            <person name="Magalhaes I.L.F."/>
            <person name="Oliveira U."/>
            <person name="Santos F.R."/>
            <person name="Vidigal T.H.D.A."/>
            <person name="Brescovit A.D."/>
            <person name="Santos A.J."/>
        </authorList>
    </citation>
    <scope>NUCLEOTIDE SEQUENCE</scope>
    <source>
        <tissue evidence="1">Shoot tissue taken approximately 20 cm above the soil surface</tissue>
    </source>
</reference>
<name>A0A0A9F781_ARUDO</name>
<sequence length="136" mass="15849">MPTWSQCAYGCCYWKMDQMNKLVKPDMNRMEFSAIALPPDHDRRSIATVEEGEGRRGMFSVTYEGTSVFYYTIMTKEWRMESMIPLPFQYDCYIQGASEGYILLVGIRKDQNLHATCFSLGIKTSKIEEVLRVRYP</sequence>
<dbReference type="PANTHER" id="PTHR31264">
    <property type="entry name" value="OS07G0554500 PROTEIN-RELATED"/>
    <property type="match status" value="1"/>
</dbReference>
<proteinExistence type="predicted"/>
<accession>A0A0A9F781</accession>
<dbReference type="AlphaFoldDB" id="A0A0A9F781"/>
<dbReference type="EMBL" id="GBRH01189704">
    <property type="protein sequence ID" value="JAE08192.1"/>
    <property type="molecule type" value="Transcribed_RNA"/>
</dbReference>
<evidence type="ECO:0008006" key="2">
    <source>
        <dbReference type="Google" id="ProtNLM"/>
    </source>
</evidence>
<reference evidence="1" key="2">
    <citation type="journal article" date="2015" name="Data Brief">
        <title>Shoot transcriptome of the giant reed, Arundo donax.</title>
        <authorList>
            <person name="Barrero R.A."/>
            <person name="Guerrero F.D."/>
            <person name="Moolhuijzen P."/>
            <person name="Goolsby J.A."/>
            <person name="Tidwell J."/>
            <person name="Bellgard S.E."/>
            <person name="Bellgard M.I."/>
        </authorList>
    </citation>
    <scope>NUCLEOTIDE SEQUENCE</scope>
    <source>
        <tissue evidence="1">Shoot tissue taken approximately 20 cm above the soil surface</tissue>
    </source>
</reference>
<organism evidence="1">
    <name type="scientific">Arundo donax</name>
    <name type="common">Giant reed</name>
    <name type="synonym">Donax arundinaceus</name>
    <dbReference type="NCBI Taxonomy" id="35708"/>
    <lineage>
        <taxon>Eukaryota</taxon>
        <taxon>Viridiplantae</taxon>
        <taxon>Streptophyta</taxon>
        <taxon>Embryophyta</taxon>
        <taxon>Tracheophyta</taxon>
        <taxon>Spermatophyta</taxon>
        <taxon>Magnoliopsida</taxon>
        <taxon>Liliopsida</taxon>
        <taxon>Poales</taxon>
        <taxon>Poaceae</taxon>
        <taxon>PACMAD clade</taxon>
        <taxon>Arundinoideae</taxon>
        <taxon>Arundineae</taxon>
        <taxon>Arundo</taxon>
    </lineage>
</organism>